<dbReference type="EMBL" id="CAMKVN010000849">
    <property type="protein sequence ID" value="CAI2171702.1"/>
    <property type="molecule type" value="Genomic_DNA"/>
</dbReference>
<keyword evidence="2" id="KW-1185">Reference proteome</keyword>
<organism evidence="1 2">
    <name type="scientific">Funneliformis geosporum</name>
    <dbReference type="NCBI Taxonomy" id="1117311"/>
    <lineage>
        <taxon>Eukaryota</taxon>
        <taxon>Fungi</taxon>
        <taxon>Fungi incertae sedis</taxon>
        <taxon>Mucoromycota</taxon>
        <taxon>Glomeromycotina</taxon>
        <taxon>Glomeromycetes</taxon>
        <taxon>Glomerales</taxon>
        <taxon>Glomeraceae</taxon>
        <taxon>Funneliformis</taxon>
    </lineage>
</organism>
<accession>A0A9W4WTU2</accession>
<proteinExistence type="predicted"/>
<gene>
    <name evidence="1" type="ORF">FWILDA_LOCUS5211</name>
</gene>
<name>A0A9W4WTU2_9GLOM</name>
<dbReference type="Proteomes" id="UP001153678">
    <property type="component" value="Unassembled WGS sequence"/>
</dbReference>
<dbReference type="AlphaFoldDB" id="A0A9W4WTU2"/>
<reference evidence="1" key="1">
    <citation type="submission" date="2022-08" db="EMBL/GenBank/DDBJ databases">
        <authorList>
            <person name="Kallberg Y."/>
            <person name="Tangrot J."/>
            <person name="Rosling A."/>
        </authorList>
    </citation>
    <scope>NUCLEOTIDE SEQUENCE</scope>
    <source>
        <strain evidence="1">Wild A</strain>
    </source>
</reference>
<comment type="caution">
    <text evidence="1">The sequence shown here is derived from an EMBL/GenBank/DDBJ whole genome shotgun (WGS) entry which is preliminary data.</text>
</comment>
<evidence type="ECO:0000313" key="2">
    <source>
        <dbReference type="Proteomes" id="UP001153678"/>
    </source>
</evidence>
<sequence length="54" mass="6225">MRNASDPILAENREFYATVFSSKNEIADATRAISFYQNVLVECENFPYFPNSEN</sequence>
<evidence type="ECO:0000313" key="1">
    <source>
        <dbReference type="EMBL" id="CAI2171702.1"/>
    </source>
</evidence>
<protein>
    <submittedName>
        <fullName evidence="1">4119_t:CDS:1</fullName>
    </submittedName>
</protein>